<evidence type="ECO:0000259" key="5">
    <source>
        <dbReference type="PROSITE" id="PS51000"/>
    </source>
</evidence>
<dbReference type="PROSITE" id="PS51000">
    <property type="entry name" value="HTH_DEOR_2"/>
    <property type="match status" value="1"/>
</dbReference>
<dbReference type="GO" id="GO:0003700">
    <property type="term" value="F:DNA-binding transcription factor activity"/>
    <property type="evidence" value="ECO:0007669"/>
    <property type="project" value="InterPro"/>
</dbReference>
<protein>
    <submittedName>
        <fullName evidence="6">Transcriptional regulator, DeoR family</fullName>
    </submittedName>
</protein>
<feature type="domain" description="HTH deoR-type" evidence="5">
    <location>
        <begin position="3"/>
        <end position="58"/>
    </location>
</feature>
<dbReference type="SMART" id="SM01134">
    <property type="entry name" value="DeoRC"/>
    <property type="match status" value="1"/>
</dbReference>
<dbReference type="InterPro" id="IPR018356">
    <property type="entry name" value="Tscrpt_reg_HTH_DeoR_CS"/>
</dbReference>
<dbReference type="Pfam" id="PF00455">
    <property type="entry name" value="DeoRC"/>
    <property type="match status" value="1"/>
</dbReference>
<dbReference type="GO" id="GO:0003677">
    <property type="term" value="F:DNA binding"/>
    <property type="evidence" value="ECO:0007669"/>
    <property type="project" value="UniProtKB-KW"/>
</dbReference>
<dbReference type="Gene3D" id="1.10.10.10">
    <property type="entry name" value="Winged helix-like DNA-binding domain superfamily/Winged helix DNA-binding domain"/>
    <property type="match status" value="1"/>
</dbReference>
<evidence type="ECO:0000256" key="4">
    <source>
        <dbReference type="ARBA" id="ARBA00023163"/>
    </source>
</evidence>
<name>A0A212KCT8_9BACT</name>
<dbReference type="PANTHER" id="PTHR30363:SF4">
    <property type="entry name" value="GLYCEROL-3-PHOSPHATE REGULON REPRESSOR"/>
    <property type="match status" value="1"/>
</dbReference>
<dbReference type="PANTHER" id="PTHR30363">
    <property type="entry name" value="HTH-TYPE TRANSCRIPTIONAL REGULATOR SRLR-RELATED"/>
    <property type="match status" value="1"/>
</dbReference>
<dbReference type="RefSeq" id="WP_192112830.1">
    <property type="nucleotide sequence ID" value="NZ_CABUEN010000006.1"/>
</dbReference>
<dbReference type="InterPro" id="IPR036390">
    <property type="entry name" value="WH_DNA-bd_sf"/>
</dbReference>
<gene>
    <name evidence="6" type="ORF">KM92DES2_12727</name>
</gene>
<dbReference type="InterPro" id="IPR036388">
    <property type="entry name" value="WH-like_DNA-bd_sf"/>
</dbReference>
<dbReference type="InterPro" id="IPR037171">
    <property type="entry name" value="NagB/RpiA_transferase-like"/>
</dbReference>
<dbReference type="Gene3D" id="3.40.50.1360">
    <property type="match status" value="1"/>
</dbReference>
<evidence type="ECO:0000256" key="1">
    <source>
        <dbReference type="ARBA" id="ARBA00022491"/>
    </source>
</evidence>
<keyword evidence="4" id="KW-0804">Transcription</keyword>
<keyword evidence="1" id="KW-0678">Repressor</keyword>
<dbReference type="SUPFAM" id="SSF100950">
    <property type="entry name" value="NagB/RpiA/CoA transferase-like"/>
    <property type="match status" value="1"/>
</dbReference>
<dbReference type="SUPFAM" id="SSF46785">
    <property type="entry name" value="Winged helix' DNA-binding domain"/>
    <property type="match status" value="1"/>
</dbReference>
<evidence type="ECO:0000256" key="2">
    <source>
        <dbReference type="ARBA" id="ARBA00023015"/>
    </source>
</evidence>
<proteinExistence type="predicted"/>
<accession>A0A212KCT8</accession>
<dbReference type="PRINTS" id="PR00037">
    <property type="entry name" value="HTHLACR"/>
</dbReference>
<dbReference type="PROSITE" id="PS00894">
    <property type="entry name" value="HTH_DEOR_1"/>
    <property type="match status" value="1"/>
</dbReference>
<sequence>MLRETRLHRILALIAVNGHISTERLIKELGISRETARRDIIELENQGAARRVHGGLVALDSSTSEPSLKERRTRLEREKRAIARATVLQLQQGQTVFMDAGTTTTALAEELCTMPGLTIVTNSLRAAIILSERDEDKKNDSTVVLVGGRILAGREQTCGEGVIEEIQRWRADMAILSPVGLDAHHGASSFLPEEAAVARCMAQRASRLCILADHTKLGVISRINYASPREISMLITDAAASDLPCLKELKEILPKVILA</sequence>
<reference evidence="6" key="1">
    <citation type="submission" date="2016-04" db="EMBL/GenBank/DDBJ databases">
        <authorList>
            <person name="Evans L.H."/>
            <person name="Alamgir A."/>
            <person name="Owens N."/>
            <person name="Weber N.D."/>
            <person name="Virtaneva K."/>
            <person name="Barbian K."/>
            <person name="Babar A."/>
            <person name="Rosenke K."/>
        </authorList>
    </citation>
    <scope>NUCLEOTIDE SEQUENCE</scope>
    <source>
        <strain evidence="6">92-2</strain>
    </source>
</reference>
<dbReference type="AlphaFoldDB" id="A0A212KCT8"/>
<organism evidence="6">
    <name type="scientific">uncultured Desulfovibrio sp</name>
    <dbReference type="NCBI Taxonomy" id="167968"/>
    <lineage>
        <taxon>Bacteria</taxon>
        <taxon>Pseudomonadati</taxon>
        <taxon>Thermodesulfobacteriota</taxon>
        <taxon>Desulfovibrionia</taxon>
        <taxon>Desulfovibrionales</taxon>
        <taxon>Desulfovibrionaceae</taxon>
        <taxon>Desulfovibrio</taxon>
        <taxon>environmental samples</taxon>
    </lineage>
</organism>
<dbReference type="InterPro" id="IPR050313">
    <property type="entry name" value="Carb_Metab_HTH_regulators"/>
</dbReference>
<dbReference type="Pfam" id="PF08220">
    <property type="entry name" value="HTH_DeoR"/>
    <property type="match status" value="1"/>
</dbReference>
<evidence type="ECO:0000256" key="3">
    <source>
        <dbReference type="ARBA" id="ARBA00023125"/>
    </source>
</evidence>
<dbReference type="SMART" id="SM00420">
    <property type="entry name" value="HTH_DEOR"/>
    <property type="match status" value="1"/>
</dbReference>
<dbReference type="InterPro" id="IPR001034">
    <property type="entry name" value="DeoR_HTH"/>
</dbReference>
<dbReference type="EMBL" id="FLUP01000001">
    <property type="protein sequence ID" value="SBW09539.1"/>
    <property type="molecule type" value="Genomic_DNA"/>
</dbReference>
<dbReference type="InterPro" id="IPR014036">
    <property type="entry name" value="DeoR-like_C"/>
</dbReference>
<keyword evidence="3" id="KW-0238">DNA-binding</keyword>
<evidence type="ECO:0000313" key="6">
    <source>
        <dbReference type="EMBL" id="SBW09539.1"/>
    </source>
</evidence>
<keyword evidence="2" id="KW-0805">Transcription regulation</keyword>